<proteinExistence type="predicted"/>
<evidence type="ECO:0000313" key="1">
    <source>
        <dbReference type="EMBL" id="MEU1950719.1"/>
    </source>
</evidence>
<organism evidence="1 2">
    <name type="scientific">Nocardia rhamnosiphila</name>
    <dbReference type="NCBI Taxonomy" id="426716"/>
    <lineage>
        <taxon>Bacteria</taxon>
        <taxon>Bacillati</taxon>
        <taxon>Actinomycetota</taxon>
        <taxon>Actinomycetes</taxon>
        <taxon>Mycobacteriales</taxon>
        <taxon>Nocardiaceae</taxon>
        <taxon>Nocardia</taxon>
    </lineage>
</organism>
<accession>A0ABV2WIK9</accession>
<protein>
    <submittedName>
        <fullName evidence="1">Uncharacterized protein</fullName>
    </submittedName>
</protein>
<name>A0ABV2WIK9_9NOCA</name>
<keyword evidence="2" id="KW-1185">Reference proteome</keyword>
<gene>
    <name evidence="1" type="ORF">ABZ510_02570</name>
</gene>
<dbReference type="Proteomes" id="UP001550628">
    <property type="component" value="Unassembled WGS sequence"/>
</dbReference>
<reference evidence="1 2" key="1">
    <citation type="submission" date="2024-06" db="EMBL/GenBank/DDBJ databases">
        <title>The Natural Products Discovery Center: Release of the First 8490 Sequenced Strains for Exploring Actinobacteria Biosynthetic Diversity.</title>
        <authorList>
            <person name="Kalkreuter E."/>
            <person name="Kautsar S.A."/>
            <person name="Yang D."/>
            <person name="Bader C.D."/>
            <person name="Teijaro C.N."/>
            <person name="Fluegel L."/>
            <person name="Davis C.M."/>
            <person name="Simpson J.R."/>
            <person name="Lauterbach L."/>
            <person name="Steele A.D."/>
            <person name="Gui C."/>
            <person name="Meng S."/>
            <person name="Li G."/>
            <person name="Viehrig K."/>
            <person name="Ye F."/>
            <person name="Su P."/>
            <person name="Kiefer A.F."/>
            <person name="Nichols A."/>
            <person name="Cepeda A.J."/>
            <person name="Yan W."/>
            <person name="Fan B."/>
            <person name="Jiang Y."/>
            <person name="Adhikari A."/>
            <person name="Zheng C.-J."/>
            <person name="Schuster L."/>
            <person name="Cowan T.M."/>
            <person name="Smanski M.J."/>
            <person name="Chevrette M.G."/>
            <person name="De Carvalho L.P.S."/>
            <person name="Shen B."/>
        </authorList>
    </citation>
    <scope>NUCLEOTIDE SEQUENCE [LARGE SCALE GENOMIC DNA]</scope>
    <source>
        <strain evidence="1 2">NPDC019708</strain>
    </source>
</reference>
<dbReference type="RefSeq" id="WP_356954289.1">
    <property type="nucleotide sequence ID" value="NZ_JBEYBD010000002.1"/>
</dbReference>
<sequence length="144" mass="14771">MFRSIIGAENGRQIVVMDSMSQAEAEDTGRILVAASNGGQESGRLAIEIGPALAVFNDAGIGKDDAGIAGVVAMGEAGVPGVTVGHESAEISNGMDMWHHGVLSYVNGPARAAGLRVGDTVHNGVRAFAQRLPVGRDDISGRHP</sequence>
<dbReference type="EMBL" id="JBEYBF010000001">
    <property type="protein sequence ID" value="MEU1950719.1"/>
    <property type="molecule type" value="Genomic_DNA"/>
</dbReference>
<evidence type="ECO:0000313" key="2">
    <source>
        <dbReference type="Proteomes" id="UP001550628"/>
    </source>
</evidence>
<comment type="caution">
    <text evidence="1">The sequence shown here is derived from an EMBL/GenBank/DDBJ whole genome shotgun (WGS) entry which is preliminary data.</text>
</comment>